<evidence type="ECO:0000313" key="4">
    <source>
        <dbReference type="Proteomes" id="UP000324748"/>
    </source>
</evidence>
<proteinExistence type="predicted"/>
<protein>
    <submittedName>
        <fullName evidence="2">Uncharacterized protein</fullName>
    </submittedName>
</protein>
<dbReference type="Proteomes" id="UP000325313">
    <property type="component" value="Unassembled WGS sequence"/>
</dbReference>
<keyword evidence="4" id="KW-1185">Reference proteome</keyword>
<evidence type="ECO:0000313" key="5">
    <source>
        <dbReference type="Proteomes" id="UP000325313"/>
    </source>
</evidence>
<dbReference type="EMBL" id="VDEP01000337">
    <property type="protein sequence ID" value="KAA1102662.1"/>
    <property type="molecule type" value="Genomic_DNA"/>
</dbReference>
<accession>A0A5B0MNC8</accession>
<evidence type="ECO:0000313" key="2">
    <source>
        <dbReference type="EMBL" id="KAA1077748.1"/>
    </source>
</evidence>
<keyword evidence="1" id="KW-0472">Membrane</keyword>
<sequence>MATVFWLITPTLSVFNGYCPTFSILTSVVFLCTLHFTEFLSWQRVSTFSLFITHCCCHDLNSIGSTGKAFDITTRSHISCHESHQKATYNFPGGH</sequence>
<comment type="caution">
    <text evidence="2">The sequence shown here is derived from an EMBL/GenBank/DDBJ whole genome shotgun (WGS) entry which is preliminary data.</text>
</comment>
<keyword evidence="1" id="KW-0812">Transmembrane</keyword>
<evidence type="ECO:0000313" key="3">
    <source>
        <dbReference type="EMBL" id="KAA1102662.1"/>
    </source>
</evidence>
<gene>
    <name evidence="2" type="ORF">PGT21_050329</name>
    <name evidence="3" type="ORF">PGTUg99_029305</name>
</gene>
<name>A0A5B0MNC8_PUCGR</name>
<dbReference type="AlphaFoldDB" id="A0A5B0MNC8"/>
<evidence type="ECO:0000256" key="1">
    <source>
        <dbReference type="SAM" id="Phobius"/>
    </source>
</evidence>
<keyword evidence="1" id="KW-1133">Transmembrane helix</keyword>
<reference evidence="4 5" key="1">
    <citation type="submission" date="2019-05" db="EMBL/GenBank/DDBJ databases">
        <title>Emergence of the Ug99 lineage of the wheat stem rust pathogen through somatic hybridization.</title>
        <authorList>
            <person name="Li F."/>
            <person name="Upadhyaya N.M."/>
            <person name="Sperschneider J."/>
            <person name="Matny O."/>
            <person name="Nguyen-Phuc H."/>
            <person name="Mago R."/>
            <person name="Raley C."/>
            <person name="Miller M.E."/>
            <person name="Silverstein K.A.T."/>
            <person name="Henningsen E."/>
            <person name="Hirsch C.D."/>
            <person name="Visser B."/>
            <person name="Pretorius Z.A."/>
            <person name="Steffenson B.J."/>
            <person name="Schwessinger B."/>
            <person name="Dodds P.N."/>
            <person name="Figueroa M."/>
        </authorList>
    </citation>
    <scope>NUCLEOTIDE SEQUENCE [LARGE SCALE GENOMIC DNA]</scope>
    <source>
        <strain evidence="2">21-0</strain>
        <strain evidence="3 5">Ug99</strain>
    </source>
</reference>
<dbReference type="EMBL" id="VSWC01000144">
    <property type="protein sequence ID" value="KAA1077748.1"/>
    <property type="molecule type" value="Genomic_DNA"/>
</dbReference>
<dbReference type="Proteomes" id="UP000324748">
    <property type="component" value="Unassembled WGS sequence"/>
</dbReference>
<feature type="transmembrane region" description="Helical" evidence="1">
    <location>
        <begin position="15"/>
        <end position="36"/>
    </location>
</feature>
<organism evidence="2 4">
    <name type="scientific">Puccinia graminis f. sp. tritici</name>
    <dbReference type="NCBI Taxonomy" id="56615"/>
    <lineage>
        <taxon>Eukaryota</taxon>
        <taxon>Fungi</taxon>
        <taxon>Dikarya</taxon>
        <taxon>Basidiomycota</taxon>
        <taxon>Pucciniomycotina</taxon>
        <taxon>Pucciniomycetes</taxon>
        <taxon>Pucciniales</taxon>
        <taxon>Pucciniaceae</taxon>
        <taxon>Puccinia</taxon>
    </lineage>
</organism>